<proteinExistence type="predicted"/>
<name>A0ABP4PNK5_9ACTN</name>
<organism evidence="1 2">
    <name type="scientific">Kribbella sancticallisti</name>
    <dbReference type="NCBI Taxonomy" id="460087"/>
    <lineage>
        <taxon>Bacteria</taxon>
        <taxon>Bacillati</taxon>
        <taxon>Actinomycetota</taxon>
        <taxon>Actinomycetes</taxon>
        <taxon>Propionibacteriales</taxon>
        <taxon>Kribbellaceae</taxon>
        <taxon>Kribbella</taxon>
    </lineage>
</organism>
<accession>A0ABP4PNK5</accession>
<evidence type="ECO:0000313" key="2">
    <source>
        <dbReference type="Proteomes" id="UP001500393"/>
    </source>
</evidence>
<evidence type="ECO:0000313" key="1">
    <source>
        <dbReference type="EMBL" id="GAA1582770.1"/>
    </source>
</evidence>
<dbReference type="EMBL" id="BAAAOS010000025">
    <property type="protein sequence ID" value="GAA1582770.1"/>
    <property type="molecule type" value="Genomic_DNA"/>
</dbReference>
<reference evidence="2" key="1">
    <citation type="journal article" date="2019" name="Int. J. Syst. Evol. Microbiol.">
        <title>The Global Catalogue of Microorganisms (GCM) 10K type strain sequencing project: providing services to taxonomists for standard genome sequencing and annotation.</title>
        <authorList>
            <consortium name="The Broad Institute Genomics Platform"/>
            <consortium name="The Broad Institute Genome Sequencing Center for Infectious Disease"/>
            <person name="Wu L."/>
            <person name="Ma J."/>
        </authorList>
    </citation>
    <scope>NUCLEOTIDE SEQUENCE [LARGE SCALE GENOMIC DNA]</scope>
    <source>
        <strain evidence="2">JCM 14969</strain>
    </source>
</reference>
<protein>
    <submittedName>
        <fullName evidence="1">Uncharacterized protein</fullName>
    </submittedName>
</protein>
<gene>
    <name evidence="1" type="ORF">GCM10009789_40610</name>
</gene>
<comment type="caution">
    <text evidence="1">The sequence shown here is derived from an EMBL/GenBank/DDBJ whole genome shotgun (WGS) entry which is preliminary data.</text>
</comment>
<sequence>MQAALLGPRLLVIHRVGAEAGLHILDSPHAIECMPTDLRPFAPVHRHPAPALAVDNFRDADADSGNL</sequence>
<keyword evidence="2" id="KW-1185">Reference proteome</keyword>
<dbReference type="Proteomes" id="UP001500393">
    <property type="component" value="Unassembled WGS sequence"/>
</dbReference>